<organism evidence="3 4">
    <name type="scientific">Leucobacter triazinivorans</name>
    <dbReference type="NCBI Taxonomy" id="1784719"/>
    <lineage>
        <taxon>Bacteria</taxon>
        <taxon>Bacillati</taxon>
        <taxon>Actinomycetota</taxon>
        <taxon>Actinomycetes</taxon>
        <taxon>Micrococcales</taxon>
        <taxon>Microbacteriaceae</taxon>
        <taxon>Leucobacter</taxon>
    </lineage>
</organism>
<dbReference type="Pfam" id="PF00144">
    <property type="entry name" value="Beta-lactamase"/>
    <property type="match status" value="1"/>
</dbReference>
<keyword evidence="4" id="KW-1185">Reference proteome</keyword>
<dbReference type="PROSITE" id="PS51257">
    <property type="entry name" value="PROKAR_LIPOPROTEIN"/>
    <property type="match status" value="1"/>
</dbReference>
<dbReference type="AlphaFoldDB" id="A0A4P6KEP9"/>
<dbReference type="Gene3D" id="2.40.128.600">
    <property type="match status" value="1"/>
</dbReference>
<evidence type="ECO:0000259" key="2">
    <source>
        <dbReference type="Pfam" id="PF00144"/>
    </source>
</evidence>
<dbReference type="RefSeq" id="WP_130109569.1">
    <property type="nucleotide sequence ID" value="NZ_CP035806.1"/>
</dbReference>
<reference evidence="3 4" key="1">
    <citation type="submission" date="2019-02" db="EMBL/GenBank/DDBJ databases">
        <authorList>
            <person name="Sun L."/>
            <person name="Pan D."/>
            <person name="Wu X."/>
        </authorList>
    </citation>
    <scope>NUCLEOTIDE SEQUENCE [LARGE SCALE GENOMIC DNA]</scope>
    <source>
        <strain evidence="3 4">JW-1</strain>
    </source>
</reference>
<dbReference type="Gene3D" id="3.40.710.10">
    <property type="entry name" value="DD-peptidase/beta-lactamase superfamily"/>
    <property type="match status" value="1"/>
</dbReference>
<keyword evidence="1" id="KW-0732">Signal</keyword>
<evidence type="ECO:0000313" key="3">
    <source>
        <dbReference type="EMBL" id="QBE48431.1"/>
    </source>
</evidence>
<dbReference type="InterPro" id="IPR012338">
    <property type="entry name" value="Beta-lactam/transpept-like"/>
</dbReference>
<keyword evidence="3" id="KW-0378">Hydrolase</keyword>
<name>A0A4P6KEP9_9MICO</name>
<dbReference type="GO" id="GO:0016787">
    <property type="term" value="F:hydrolase activity"/>
    <property type="evidence" value="ECO:0007669"/>
    <property type="project" value="UniProtKB-KW"/>
</dbReference>
<feature type="chain" id="PRO_5039039458" evidence="1">
    <location>
        <begin position="24"/>
        <end position="542"/>
    </location>
</feature>
<dbReference type="Proteomes" id="UP000289260">
    <property type="component" value="Chromosome"/>
</dbReference>
<dbReference type="SUPFAM" id="SSF56601">
    <property type="entry name" value="beta-lactamase/transpeptidase-like"/>
    <property type="match status" value="1"/>
</dbReference>
<protein>
    <submittedName>
        <fullName evidence="3">Class A beta-lactamase-related serine hydrolase</fullName>
    </submittedName>
</protein>
<gene>
    <name evidence="3" type="ORF">EVS81_05895</name>
</gene>
<accession>A0A4P6KEP9</accession>
<dbReference type="OrthoDB" id="5377981at2"/>
<evidence type="ECO:0000313" key="4">
    <source>
        <dbReference type="Proteomes" id="UP000289260"/>
    </source>
</evidence>
<dbReference type="PANTHER" id="PTHR46825:SF15">
    <property type="entry name" value="BETA-LACTAMASE-RELATED DOMAIN-CONTAINING PROTEIN"/>
    <property type="match status" value="1"/>
</dbReference>
<feature type="signal peptide" evidence="1">
    <location>
        <begin position="1"/>
        <end position="23"/>
    </location>
</feature>
<dbReference type="PANTHER" id="PTHR46825">
    <property type="entry name" value="D-ALANYL-D-ALANINE-CARBOXYPEPTIDASE/ENDOPEPTIDASE AMPH"/>
    <property type="match status" value="1"/>
</dbReference>
<dbReference type="EMBL" id="CP035806">
    <property type="protein sequence ID" value="QBE48431.1"/>
    <property type="molecule type" value="Genomic_DNA"/>
</dbReference>
<proteinExistence type="predicted"/>
<evidence type="ECO:0000256" key="1">
    <source>
        <dbReference type="SAM" id="SignalP"/>
    </source>
</evidence>
<feature type="domain" description="Beta-lactamase-related" evidence="2">
    <location>
        <begin position="68"/>
        <end position="394"/>
    </location>
</feature>
<dbReference type="KEGG" id="ltr:EVS81_05895"/>
<sequence length="542" mass="56904">MGKKNSASVGAAAVLAASMLLTACSGDTAHEGAAVLLGDQPNQDVIALPGDVSDERAVAAALEQLPGLVERTLDDTGVPGMAVAVVHGGETVYAEGFGVREAGTELPVTPDTVFQIASLSKPLSATGVAAAIGQSDGALDWDTPIRTLLPGFAFSDPIVTETATVGDAFSHRTGLFTGAGDDLEDIGYDRRTILERLRLQPLDAFRSTYHYSNFGLTVGAEAVAESRQQSWEDLMDELVFDPIGMVSTSARHADFLSHDDRALLHAKVDGEFLPLYDRDPDPQAPAGGVSSTANDLAQWLQVLLNDGRTVGDDATVADAAALRAAMSPQIVSGTGTELTVRPSHYGHGFNASPLLSGRMSFSHSGAFVLGAGTAFQVVPDWDLGIVALTNGAPVGAPESLIAQFTDIVQFGSVTRDWTADFGGFFAAQLAPVGDLVGEDPPAAASYPADAEQLLGRYRNGYFGDMLIERRGDALVARVGPEGVTELELLPWDESRLAYAPNNENAPLGSLSSATLTRDATGIRITMQSFDSRGLGTWTRIDE</sequence>
<dbReference type="InterPro" id="IPR001466">
    <property type="entry name" value="Beta-lactam-related"/>
</dbReference>
<dbReference type="InterPro" id="IPR050491">
    <property type="entry name" value="AmpC-like"/>
</dbReference>